<keyword evidence="6" id="KW-1133">Transmembrane helix</keyword>
<evidence type="ECO:0008006" key="13">
    <source>
        <dbReference type="Google" id="ProtNLM"/>
    </source>
</evidence>
<keyword evidence="4 8" id="KW-0812">Transmembrane</keyword>
<evidence type="ECO:0000256" key="2">
    <source>
        <dbReference type="ARBA" id="ARBA00006375"/>
    </source>
</evidence>
<dbReference type="EMBL" id="BDSP01000177">
    <property type="protein sequence ID" value="GAX22128.1"/>
    <property type="molecule type" value="Genomic_DNA"/>
</dbReference>
<proteinExistence type="inferred from homology"/>
<feature type="signal peptide" evidence="10">
    <location>
        <begin position="1"/>
        <end position="21"/>
    </location>
</feature>
<gene>
    <name evidence="11" type="ORF">FisN_6Hh377</name>
</gene>
<sequence>MKSPLIAFLAIAWCLSDRAFAASTTSPPFRKHRRIQAFAKSTLSGGASRAIAQMTLYPIDALRTLAQSRDGRTLADVGLGALVRGSATTSSFALLIGAIQFSVFGALRDHVGPLAASALSAAASCVVSVPQEVIKQRLVTKIYPSFRSAVQSIARDEGIRGFYSAWKPTMARNIPFVIITFTTMDFLKTILLRRNAEKRELGIWDNVVLGMSSAFVAGAATNPADVIKTRMMTQAASTQVPYSSAMDCMQTIIRTEGLGTFYSGFKQRSTYMCLLWGMTFAINGIIHREFHNRSDPSN</sequence>
<evidence type="ECO:0000256" key="1">
    <source>
        <dbReference type="ARBA" id="ARBA00004141"/>
    </source>
</evidence>
<dbReference type="InterPro" id="IPR018108">
    <property type="entry name" value="MCP_transmembrane"/>
</dbReference>
<evidence type="ECO:0000256" key="8">
    <source>
        <dbReference type="PROSITE-ProRule" id="PRU00282"/>
    </source>
</evidence>
<comment type="similarity">
    <text evidence="2 9">Belongs to the mitochondrial carrier (TC 2.A.29) family.</text>
</comment>
<keyword evidence="7 8" id="KW-0472">Membrane</keyword>
<evidence type="ECO:0000256" key="3">
    <source>
        <dbReference type="ARBA" id="ARBA00022448"/>
    </source>
</evidence>
<dbReference type="OrthoDB" id="448427at2759"/>
<dbReference type="GO" id="GO:0055085">
    <property type="term" value="P:transmembrane transport"/>
    <property type="evidence" value="ECO:0007669"/>
    <property type="project" value="InterPro"/>
</dbReference>
<reference evidence="11 12" key="1">
    <citation type="journal article" date="2015" name="Plant Cell">
        <title>Oil accumulation by the oleaginous diatom Fistulifera solaris as revealed by the genome and transcriptome.</title>
        <authorList>
            <person name="Tanaka T."/>
            <person name="Maeda Y."/>
            <person name="Veluchamy A."/>
            <person name="Tanaka M."/>
            <person name="Abida H."/>
            <person name="Marechal E."/>
            <person name="Bowler C."/>
            <person name="Muto M."/>
            <person name="Sunaga Y."/>
            <person name="Tanaka M."/>
            <person name="Yoshino T."/>
            <person name="Taniguchi T."/>
            <person name="Fukuda Y."/>
            <person name="Nemoto M."/>
            <person name="Matsumoto M."/>
            <person name="Wong P.S."/>
            <person name="Aburatani S."/>
            <person name="Fujibuchi W."/>
        </authorList>
    </citation>
    <scope>NUCLEOTIDE SEQUENCE [LARGE SCALE GENOMIC DNA]</scope>
    <source>
        <strain evidence="11 12">JPCC DA0580</strain>
    </source>
</reference>
<comment type="subcellular location">
    <subcellularLocation>
        <location evidence="1">Membrane</location>
        <topology evidence="1">Multi-pass membrane protein</topology>
    </subcellularLocation>
</comment>
<dbReference type="InParanoid" id="A0A1Z5K850"/>
<dbReference type="Gene3D" id="1.50.40.10">
    <property type="entry name" value="Mitochondrial carrier domain"/>
    <property type="match status" value="1"/>
</dbReference>
<keyword evidence="5" id="KW-0677">Repeat</keyword>
<evidence type="ECO:0000256" key="5">
    <source>
        <dbReference type="ARBA" id="ARBA00022737"/>
    </source>
</evidence>
<dbReference type="Proteomes" id="UP000198406">
    <property type="component" value="Unassembled WGS sequence"/>
</dbReference>
<dbReference type="AlphaFoldDB" id="A0A1Z5K850"/>
<comment type="caution">
    <text evidence="11">The sequence shown here is derived from an EMBL/GenBank/DDBJ whole genome shotgun (WGS) entry which is preliminary data.</text>
</comment>
<dbReference type="GO" id="GO:0016020">
    <property type="term" value="C:membrane"/>
    <property type="evidence" value="ECO:0007669"/>
    <property type="project" value="UniProtKB-SubCell"/>
</dbReference>
<dbReference type="PRINTS" id="PR00926">
    <property type="entry name" value="MITOCARRIER"/>
</dbReference>
<evidence type="ECO:0000256" key="4">
    <source>
        <dbReference type="ARBA" id="ARBA00022692"/>
    </source>
</evidence>
<dbReference type="PANTHER" id="PTHR45667">
    <property type="entry name" value="S-ADENOSYLMETHIONINE MITOCHONDRIAL CARRIER PROTEIN"/>
    <property type="match status" value="1"/>
</dbReference>
<evidence type="ECO:0000313" key="11">
    <source>
        <dbReference type="EMBL" id="GAX22128.1"/>
    </source>
</evidence>
<dbReference type="SUPFAM" id="SSF103506">
    <property type="entry name" value="Mitochondrial carrier"/>
    <property type="match status" value="1"/>
</dbReference>
<feature type="chain" id="PRO_5012938805" description="Solute carrier family 25 (Mitochondrial oxoglutarate transporter), member 11" evidence="10">
    <location>
        <begin position="22"/>
        <end position="298"/>
    </location>
</feature>
<accession>A0A1Z5K850</accession>
<evidence type="ECO:0000256" key="10">
    <source>
        <dbReference type="SAM" id="SignalP"/>
    </source>
</evidence>
<dbReference type="InterPro" id="IPR002067">
    <property type="entry name" value="MCP"/>
</dbReference>
<evidence type="ECO:0000256" key="9">
    <source>
        <dbReference type="RuleBase" id="RU000488"/>
    </source>
</evidence>
<keyword evidence="12" id="KW-1185">Reference proteome</keyword>
<organism evidence="11 12">
    <name type="scientific">Fistulifera solaris</name>
    <name type="common">Oleaginous diatom</name>
    <dbReference type="NCBI Taxonomy" id="1519565"/>
    <lineage>
        <taxon>Eukaryota</taxon>
        <taxon>Sar</taxon>
        <taxon>Stramenopiles</taxon>
        <taxon>Ochrophyta</taxon>
        <taxon>Bacillariophyta</taxon>
        <taxon>Bacillariophyceae</taxon>
        <taxon>Bacillariophycidae</taxon>
        <taxon>Naviculales</taxon>
        <taxon>Naviculaceae</taxon>
        <taxon>Fistulifera</taxon>
    </lineage>
</organism>
<dbReference type="PROSITE" id="PS50920">
    <property type="entry name" value="SOLCAR"/>
    <property type="match status" value="2"/>
</dbReference>
<protein>
    <recommendedName>
        <fullName evidence="13">Solute carrier family 25 (Mitochondrial oxoglutarate transporter), member 11</fullName>
    </recommendedName>
</protein>
<keyword evidence="10" id="KW-0732">Signal</keyword>
<keyword evidence="3 9" id="KW-0813">Transport</keyword>
<evidence type="ECO:0000256" key="6">
    <source>
        <dbReference type="ARBA" id="ARBA00022989"/>
    </source>
</evidence>
<dbReference type="Pfam" id="PF00153">
    <property type="entry name" value="Mito_carr"/>
    <property type="match status" value="2"/>
</dbReference>
<evidence type="ECO:0000313" key="12">
    <source>
        <dbReference type="Proteomes" id="UP000198406"/>
    </source>
</evidence>
<feature type="repeat" description="Solcar" evidence="8">
    <location>
        <begin position="205"/>
        <end position="289"/>
    </location>
</feature>
<evidence type="ECO:0000256" key="7">
    <source>
        <dbReference type="ARBA" id="ARBA00023136"/>
    </source>
</evidence>
<feature type="repeat" description="Solcar" evidence="8">
    <location>
        <begin position="108"/>
        <end position="190"/>
    </location>
</feature>
<dbReference type="InterPro" id="IPR023395">
    <property type="entry name" value="MCP_dom_sf"/>
</dbReference>
<name>A0A1Z5K850_FISSO</name>